<dbReference type="GO" id="GO:0003677">
    <property type="term" value="F:DNA binding"/>
    <property type="evidence" value="ECO:0007669"/>
    <property type="project" value="InterPro"/>
</dbReference>
<name>A0P3I9_ROSAI</name>
<gene>
    <name evidence="1" type="ORF">SIAM614_21445</name>
</gene>
<dbReference type="EMBL" id="AAUW01000031">
    <property type="protein sequence ID" value="EAV40437.1"/>
    <property type="molecule type" value="Genomic_DNA"/>
</dbReference>
<evidence type="ECO:0000313" key="2">
    <source>
        <dbReference type="Proteomes" id="UP000004848"/>
    </source>
</evidence>
<evidence type="ECO:0008006" key="3">
    <source>
        <dbReference type="Google" id="ProtNLM"/>
    </source>
</evidence>
<evidence type="ECO:0000313" key="1">
    <source>
        <dbReference type="EMBL" id="EAV40437.1"/>
    </source>
</evidence>
<dbReference type="eggNOG" id="ENOG5032Z15">
    <property type="taxonomic scope" value="Bacteria"/>
</dbReference>
<dbReference type="RefSeq" id="WP_006940130.1">
    <property type="nucleotide sequence ID" value="NZ_AAUW01000031.1"/>
</dbReference>
<comment type="caution">
    <text evidence="1">The sequence shown here is derived from an EMBL/GenBank/DDBJ whole genome shotgun (WGS) entry which is preliminary data.</text>
</comment>
<dbReference type="GeneID" id="68849907"/>
<dbReference type="OrthoDB" id="6064795at2"/>
<dbReference type="Gene3D" id="1.10.260.40">
    <property type="entry name" value="lambda repressor-like DNA-binding domains"/>
    <property type="match status" value="1"/>
</dbReference>
<accession>A0P3I9</accession>
<protein>
    <recommendedName>
        <fullName evidence="3">Transcriptional regulator</fullName>
    </recommendedName>
</protein>
<proteinExistence type="predicted"/>
<organism evidence="1 2">
    <name type="scientific">Roseibium aggregatum (strain ATCC 25650 / DSM 13394 / JCM 20685 / NBRC 16684 / NCIMB 2208 / IAM 12614 / B1)</name>
    <name type="common">Stappia aggregata</name>
    <dbReference type="NCBI Taxonomy" id="384765"/>
    <lineage>
        <taxon>Bacteria</taxon>
        <taxon>Pseudomonadati</taxon>
        <taxon>Pseudomonadota</taxon>
        <taxon>Alphaproteobacteria</taxon>
        <taxon>Hyphomicrobiales</taxon>
        <taxon>Stappiaceae</taxon>
        <taxon>Roseibium</taxon>
    </lineage>
</organism>
<sequence length="127" mass="13513">MSASSTMVQKAEAAWGGTPPDWIAELARLASAKGLNACAQRLGYSPTTISQTLGNKYPGDLTKVEEKVRGALMGSTVDCPVLGGIGRHICLDWQAKPRAVTNSTRSKVYRACRDGCPHSRLKGSHDA</sequence>
<dbReference type="Proteomes" id="UP000004848">
    <property type="component" value="Unassembled WGS sequence"/>
</dbReference>
<dbReference type="InterPro" id="IPR010982">
    <property type="entry name" value="Lambda_DNA-bd_dom_sf"/>
</dbReference>
<dbReference type="AlphaFoldDB" id="A0P3I9"/>
<reference evidence="1 2" key="1">
    <citation type="submission" date="2006-05" db="EMBL/GenBank/DDBJ databases">
        <authorList>
            <person name="King G."/>
            <person name="Ferriera S."/>
            <person name="Johnson J."/>
            <person name="Kravitz S."/>
            <person name="Beeson K."/>
            <person name="Sutton G."/>
            <person name="Rogers Y.-H."/>
            <person name="Friedman R."/>
            <person name="Frazier M."/>
            <person name="Venter J.C."/>
        </authorList>
    </citation>
    <scope>NUCLEOTIDE SEQUENCE [LARGE SCALE GENOMIC DNA]</scope>
    <source>
        <strain evidence="2">ATCC 25650 / DSM 13394 / JCM 20685 / NBRC 16684 / NCIMB 2208 / IAM 12614 / B1</strain>
    </source>
</reference>